<name>A0ABR6BMS0_9PSEU</name>
<organism evidence="2 3">
    <name type="scientific">Kutzneria viridogrisea</name>
    <dbReference type="NCBI Taxonomy" id="47990"/>
    <lineage>
        <taxon>Bacteria</taxon>
        <taxon>Bacillati</taxon>
        <taxon>Actinomycetota</taxon>
        <taxon>Actinomycetes</taxon>
        <taxon>Pseudonocardiales</taxon>
        <taxon>Pseudonocardiaceae</taxon>
        <taxon>Kutzneria</taxon>
    </lineage>
</organism>
<gene>
    <name evidence="2" type="ORF">BC739_005222</name>
</gene>
<comment type="caution">
    <text evidence="2">The sequence shown here is derived from an EMBL/GenBank/DDBJ whole genome shotgun (WGS) entry which is preliminary data.</text>
</comment>
<dbReference type="InterPro" id="IPR026820">
    <property type="entry name" value="VioB/RebD_dom"/>
</dbReference>
<evidence type="ECO:0000313" key="2">
    <source>
        <dbReference type="EMBL" id="MBA8928005.1"/>
    </source>
</evidence>
<evidence type="ECO:0000313" key="3">
    <source>
        <dbReference type="Proteomes" id="UP000517916"/>
    </source>
</evidence>
<evidence type="ECO:0000259" key="1">
    <source>
        <dbReference type="Pfam" id="PF12902"/>
    </source>
</evidence>
<feature type="domain" description="Iminophenyl-pyruvate dimer synthase" evidence="1">
    <location>
        <begin position="669"/>
        <end position="904"/>
    </location>
</feature>
<dbReference type="EMBL" id="JACJID010000004">
    <property type="protein sequence ID" value="MBA8928005.1"/>
    <property type="molecule type" value="Genomic_DNA"/>
</dbReference>
<dbReference type="Gene3D" id="1.20.1260.10">
    <property type="match status" value="1"/>
</dbReference>
<dbReference type="InterPro" id="IPR012347">
    <property type="entry name" value="Ferritin-like"/>
</dbReference>
<accession>A0ABR6BMS0</accession>
<protein>
    <recommendedName>
        <fullName evidence="1">Iminophenyl-pyruvate dimer synthase domain-containing protein</fullName>
    </recommendedName>
</protein>
<keyword evidence="3" id="KW-1185">Reference proteome</keyword>
<dbReference type="Pfam" id="PF12902">
    <property type="entry name" value="Ferritin-like"/>
    <property type="match status" value="1"/>
</dbReference>
<dbReference type="RefSeq" id="WP_182838674.1">
    <property type="nucleotide sequence ID" value="NZ_BAAABQ010000030.1"/>
</dbReference>
<sequence>MSVFDLPRLHFAGVATANLPTGTRGGTVDLATNTALTADGPFDPSRPAEEYHEHLDSLGPRLDELGQPREDGLFSAAKGSNFGGSGHFSIDARIVSTELSPGVIRRDDPLVGRSVDMWGHYNPYLATTANRARVFDVDPASAWTTTLMVGRFCFGRLGRSHDVGYVFVGEVRGMHAPRWHNPLHVRGLGGRDHAPRLGCSTVYQFAITQDGGMDWLEGASASPAASLLCATVESGGAGGVMVQFALGAVAVPTRPDAPERRVLRGTIAPWWEGEPRGYPAGRLLVPVPGGHPPPLHNLTVRVEPGWATLNAVTAVPVTGHGAQPVDLGDLELRTAGSDRLVATVPREAYLGAGRSLTSGIIAVPTADPLPRTEDHALLLVGVDWDGRRVDLLREREILVQAEEACQILDHPRDSTDAEQDVEVELRSFVRGEPGPVEVEVHQFFNPRALPRERAARSATARSLDVQIVRVRTGGAGEWAGTCTVRTDDRGYGRLAIRGARAGTTRLLLATGAGDLPCDPEQPGSARLGHDELDALGHWSAAGSIAVRVLPDDWRLAEVPQQEATFDLLYREVFAFYELFHPFMKEEVFSLADRFRVNTHARLIWQMCDPRNKSKTYYMPPTRDLSQPKAMLLLKFLRAQSGAGEVPALVPGGTRPDWEITTRGDLVLALRQAVTIELAVLLQYLYAAFSVPTPAAARAYHERGEWTADRVRLACGAEGEALPGGLRGGLFAVAREEMTHFLLVNNVLMAIGEPFYVPRVDFGTINARLAVPLDFALEPLGLGALERFAAIERPESLVGEISGAERHEPARSHLYGSLSELYAAIRAGLQRVPELFMVDHGRGGGEHHLFLRESINAVHPDYQLEVDDLSSALFAIDVVTEQGEGGVLGPAGPGSGSHFEVFLGMSRELAAEQVRGRDGRLLPWSPAYPTVRNPTLHEGDPAKDLVTDPGARELMRLFNRSYFMQLQLMVQHFNQVPDSSLRRSELMNMAIEVMTGVMRPLAEVLVMVPSGRRGRTAGPSFELESVPAYLPRPDVAARAIALRFAHLAAAARRCFLAPVGVVDTLEFLSGVFTAERGVPPRRAK</sequence>
<dbReference type="Proteomes" id="UP000517916">
    <property type="component" value="Unassembled WGS sequence"/>
</dbReference>
<reference evidence="2 3" key="1">
    <citation type="submission" date="2020-08" db="EMBL/GenBank/DDBJ databases">
        <title>Genomic Encyclopedia of Archaeal and Bacterial Type Strains, Phase II (KMG-II): from individual species to whole genera.</title>
        <authorList>
            <person name="Goeker M."/>
        </authorList>
    </citation>
    <scope>NUCLEOTIDE SEQUENCE [LARGE SCALE GENOMIC DNA]</scope>
    <source>
        <strain evidence="2 3">DSM 43850</strain>
    </source>
</reference>
<proteinExistence type="predicted"/>